<feature type="transmembrane region" description="Helical" evidence="11">
    <location>
        <begin position="227"/>
        <end position="249"/>
    </location>
</feature>
<reference evidence="13" key="1">
    <citation type="submission" date="2023-03" db="EMBL/GenBank/DDBJ databases">
        <authorList>
            <person name="Julca I."/>
        </authorList>
    </citation>
    <scope>NUCLEOTIDE SEQUENCE</scope>
</reference>
<feature type="transmembrane region" description="Helical" evidence="11">
    <location>
        <begin position="492"/>
        <end position="510"/>
    </location>
</feature>
<feature type="transmembrane region" description="Helical" evidence="11">
    <location>
        <begin position="107"/>
        <end position="126"/>
    </location>
</feature>
<dbReference type="EMBL" id="OX459120">
    <property type="protein sequence ID" value="CAI9100029.1"/>
    <property type="molecule type" value="Genomic_DNA"/>
</dbReference>
<dbReference type="AlphaFoldDB" id="A0AAV1CZ71"/>
<keyword evidence="8 11" id="KW-0472">Membrane</keyword>
<comment type="similarity">
    <text evidence="9">Belongs to the major facilitator superfamily. Phosphate:H(+) symporter (TC 2.A.1.9) family.</text>
</comment>
<protein>
    <submittedName>
        <fullName evidence="13">OLC1v1036947C1</fullName>
    </submittedName>
</protein>
<evidence type="ECO:0000256" key="3">
    <source>
        <dbReference type="ARBA" id="ARBA00022448"/>
    </source>
</evidence>
<dbReference type="InterPro" id="IPR036259">
    <property type="entry name" value="MFS_trans_sf"/>
</dbReference>
<evidence type="ECO:0000256" key="9">
    <source>
        <dbReference type="ARBA" id="ARBA00044504"/>
    </source>
</evidence>
<gene>
    <name evidence="13" type="ORF">OLC1_LOCUS9947</name>
</gene>
<dbReference type="GO" id="GO:0015293">
    <property type="term" value="F:symporter activity"/>
    <property type="evidence" value="ECO:0007669"/>
    <property type="project" value="UniProtKB-KW"/>
</dbReference>
<evidence type="ECO:0000256" key="1">
    <source>
        <dbReference type="ARBA" id="ARBA00004141"/>
    </source>
</evidence>
<evidence type="ECO:0000313" key="13">
    <source>
        <dbReference type="EMBL" id="CAI9100029.1"/>
    </source>
</evidence>
<evidence type="ECO:0000256" key="8">
    <source>
        <dbReference type="ARBA" id="ARBA00023136"/>
    </source>
</evidence>
<dbReference type="InterPro" id="IPR045262">
    <property type="entry name" value="STP/PLT_plant"/>
</dbReference>
<evidence type="ECO:0000256" key="10">
    <source>
        <dbReference type="RuleBase" id="RU003346"/>
    </source>
</evidence>
<dbReference type="NCBIfam" id="TIGR00879">
    <property type="entry name" value="SP"/>
    <property type="match status" value="1"/>
</dbReference>
<dbReference type="InterPro" id="IPR005829">
    <property type="entry name" value="Sugar_transporter_CS"/>
</dbReference>
<keyword evidence="4" id="KW-0762">Sugar transport</keyword>
<evidence type="ECO:0000259" key="12">
    <source>
        <dbReference type="PROSITE" id="PS50850"/>
    </source>
</evidence>
<feature type="transmembrane region" description="Helical" evidence="11">
    <location>
        <begin position="417"/>
        <end position="444"/>
    </location>
</feature>
<dbReference type="Gene3D" id="1.20.1250.20">
    <property type="entry name" value="MFS general substrate transporter like domains"/>
    <property type="match status" value="1"/>
</dbReference>
<evidence type="ECO:0000256" key="7">
    <source>
        <dbReference type="ARBA" id="ARBA00022989"/>
    </source>
</evidence>
<organism evidence="13 14">
    <name type="scientific">Oldenlandia corymbosa var. corymbosa</name>
    <dbReference type="NCBI Taxonomy" id="529605"/>
    <lineage>
        <taxon>Eukaryota</taxon>
        <taxon>Viridiplantae</taxon>
        <taxon>Streptophyta</taxon>
        <taxon>Embryophyta</taxon>
        <taxon>Tracheophyta</taxon>
        <taxon>Spermatophyta</taxon>
        <taxon>Magnoliopsida</taxon>
        <taxon>eudicotyledons</taxon>
        <taxon>Gunneridae</taxon>
        <taxon>Pentapetalae</taxon>
        <taxon>asterids</taxon>
        <taxon>lamiids</taxon>
        <taxon>Gentianales</taxon>
        <taxon>Rubiaceae</taxon>
        <taxon>Rubioideae</taxon>
        <taxon>Spermacoceae</taxon>
        <taxon>Hedyotis-Oldenlandia complex</taxon>
        <taxon>Oldenlandia</taxon>
    </lineage>
</organism>
<evidence type="ECO:0000256" key="11">
    <source>
        <dbReference type="SAM" id="Phobius"/>
    </source>
</evidence>
<feature type="transmembrane region" description="Helical" evidence="11">
    <location>
        <begin position="67"/>
        <end position="87"/>
    </location>
</feature>
<keyword evidence="6" id="KW-0769">Symport</keyword>
<keyword evidence="5 11" id="KW-0812">Transmembrane</keyword>
<dbReference type="Pfam" id="PF00083">
    <property type="entry name" value="Sugar_tr"/>
    <property type="match status" value="1"/>
</dbReference>
<sequence length="558" mass="61509">MFRLFLWLKTGVRSIGILQSPNAIIIGSSIPPYKVLADSLSLGRSMVDDSVDPLQYTPMGSKINKQIMACSLLVSLTCIFPGYDIGLLTPEFGNKMSDDLNFTRVEIIIFCVCFPLFYLLAVLAAARTADWIGRRYTLLFSCTIFFAGSVLMCSATNFAFFMVGHFCSAVGGGYAFMVAPVYIAEISSPVSSRGFLTSLPEVFLSAGALLAAISTYCLPKIVGYFGWRYMVGIAAVASVFLCIGLSIMISESPHWLVMKDRLEDAKRLLDRTSSSMEESQLRFEDIRKAVANSRNTTTFFHAFKELVIHPSTSVRHMLVTALVIQFLQQAIGISVVNLFSINIVEKAGVRREIHQLLITCAFGLTGIVCNLVATVLVDKLGRRILLLYSVAGMVVSLFGLAVGVTTIYHYSDQKITWALAICIICSLCCIIFFSTGIGPIVLIYSSEVFPTRLRALGSGMAVAMNFFASAIVMFSFLLVMTHIPSFNLGKFFFMYSGIALSGWIFIYLFLPETKGTSLQDMERLFVGLGTFSGDRIRNWIRNGRVLPLERDPPDSVGD</sequence>
<dbReference type="PANTHER" id="PTHR23500">
    <property type="entry name" value="SOLUTE CARRIER FAMILY 2, FACILITATED GLUCOSE TRANSPORTER"/>
    <property type="match status" value="1"/>
</dbReference>
<feature type="transmembrane region" description="Helical" evidence="11">
    <location>
        <begin position="318"/>
        <end position="341"/>
    </location>
</feature>
<dbReference type="InterPro" id="IPR005828">
    <property type="entry name" value="MFS_sugar_transport-like"/>
</dbReference>
<dbReference type="GO" id="GO:0016020">
    <property type="term" value="C:membrane"/>
    <property type="evidence" value="ECO:0007669"/>
    <property type="project" value="UniProtKB-SubCell"/>
</dbReference>
<dbReference type="PROSITE" id="PS50850">
    <property type="entry name" value="MFS"/>
    <property type="match status" value="1"/>
</dbReference>
<feature type="transmembrane region" description="Helical" evidence="11">
    <location>
        <begin position="353"/>
        <end position="377"/>
    </location>
</feature>
<proteinExistence type="inferred from homology"/>
<keyword evidence="7 11" id="KW-1133">Transmembrane helix</keyword>
<dbReference type="GO" id="GO:0015144">
    <property type="term" value="F:carbohydrate transmembrane transporter activity"/>
    <property type="evidence" value="ECO:0007669"/>
    <property type="project" value="InterPro"/>
</dbReference>
<dbReference type="InterPro" id="IPR020846">
    <property type="entry name" value="MFS_dom"/>
</dbReference>
<evidence type="ECO:0000313" key="14">
    <source>
        <dbReference type="Proteomes" id="UP001161247"/>
    </source>
</evidence>
<name>A0AAV1CZ71_OLDCO</name>
<dbReference type="PRINTS" id="PR00171">
    <property type="entry name" value="SUGRTRNSPORT"/>
</dbReference>
<evidence type="ECO:0000256" key="2">
    <source>
        <dbReference type="ARBA" id="ARBA00010992"/>
    </source>
</evidence>
<comment type="subcellular location">
    <subcellularLocation>
        <location evidence="1">Membrane</location>
        <topology evidence="1">Multi-pass membrane protein</topology>
    </subcellularLocation>
</comment>
<feature type="transmembrane region" description="Helical" evidence="11">
    <location>
        <begin position="202"/>
        <end position="221"/>
    </location>
</feature>
<evidence type="ECO:0000256" key="4">
    <source>
        <dbReference type="ARBA" id="ARBA00022597"/>
    </source>
</evidence>
<dbReference type="InterPro" id="IPR003663">
    <property type="entry name" value="Sugar/inositol_transpt"/>
</dbReference>
<feature type="transmembrane region" description="Helical" evidence="11">
    <location>
        <begin position="456"/>
        <end position="480"/>
    </location>
</feature>
<feature type="domain" description="Major facilitator superfamily (MFS) profile" evidence="12">
    <location>
        <begin position="70"/>
        <end position="514"/>
    </location>
</feature>
<dbReference type="PROSITE" id="PS00216">
    <property type="entry name" value="SUGAR_TRANSPORT_1"/>
    <property type="match status" value="1"/>
</dbReference>
<comment type="similarity">
    <text evidence="2 10">Belongs to the major facilitator superfamily. Sugar transporter (TC 2.A.1.1) family.</text>
</comment>
<feature type="transmembrane region" description="Helical" evidence="11">
    <location>
        <begin position="384"/>
        <end position="411"/>
    </location>
</feature>
<keyword evidence="14" id="KW-1185">Reference proteome</keyword>
<evidence type="ECO:0000256" key="6">
    <source>
        <dbReference type="ARBA" id="ARBA00022847"/>
    </source>
</evidence>
<dbReference type="Proteomes" id="UP001161247">
    <property type="component" value="Chromosome 3"/>
</dbReference>
<keyword evidence="3 10" id="KW-0813">Transport</keyword>
<dbReference type="PANTHER" id="PTHR23500:SF17">
    <property type="entry name" value="POLYOL TRANSPORTER 2-RELATED"/>
    <property type="match status" value="1"/>
</dbReference>
<evidence type="ECO:0000256" key="5">
    <source>
        <dbReference type="ARBA" id="ARBA00022692"/>
    </source>
</evidence>
<dbReference type="SUPFAM" id="SSF103473">
    <property type="entry name" value="MFS general substrate transporter"/>
    <property type="match status" value="1"/>
</dbReference>
<feature type="transmembrane region" description="Helical" evidence="11">
    <location>
        <begin position="138"/>
        <end position="163"/>
    </location>
</feature>
<accession>A0AAV1CZ71</accession>